<protein>
    <submittedName>
        <fullName evidence="1">Uncharacterized protein</fullName>
    </submittedName>
</protein>
<dbReference type="RefSeq" id="WP_146536624.1">
    <property type="nucleotide sequence ID" value="NZ_SJPX01000005.1"/>
</dbReference>
<gene>
    <name evidence="1" type="ORF">Poly59_50790</name>
</gene>
<evidence type="ECO:0000313" key="2">
    <source>
        <dbReference type="Proteomes" id="UP000317977"/>
    </source>
</evidence>
<dbReference type="EMBL" id="SJPX01000005">
    <property type="protein sequence ID" value="TWU48233.1"/>
    <property type="molecule type" value="Genomic_DNA"/>
</dbReference>
<keyword evidence="2" id="KW-1185">Reference proteome</keyword>
<proteinExistence type="predicted"/>
<accession>A0A5C6EEQ3</accession>
<organism evidence="1 2">
    <name type="scientific">Rubripirellula reticaptiva</name>
    <dbReference type="NCBI Taxonomy" id="2528013"/>
    <lineage>
        <taxon>Bacteria</taxon>
        <taxon>Pseudomonadati</taxon>
        <taxon>Planctomycetota</taxon>
        <taxon>Planctomycetia</taxon>
        <taxon>Pirellulales</taxon>
        <taxon>Pirellulaceae</taxon>
        <taxon>Rubripirellula</taxon>
    </lineage>
</organism>
<reference evidence="1 2" key="1">
    <citation type="submission" date="2019-02" db="EMBL/GenBank/DDBJ databases">
        <title>Deep-cultivation of Planctomycetes and their phenomic and genomic characterization uncovers novel biology.</title>
        <authorList>
            <person name="Wiegand S."/>
            <person name="Jogler M."/>
            <person name="Boedeker C."/>
            <person name="Pinto D."/>
            <person name="Vollmers J."/>
            <person name="Rivas-Marin E."/>
            <person name="Kohn T."/>
            <person name="Peeters S.H."/>
            <person name="Heuer A."/>
            <person name="Rast P."/>
            <person name="Oberbeckmann S."/>
            <person name="Bunk B."/>
            <person name="Jeske O."/>
            <person name="Meyerdierks A."/>
            <person name="Storesund J.E."/>
            <person name="Kallscheuer N."/>
            <person name="Luecker S."/>
            <person name="Lage O.M."/>
            <person name="Pohl T."/>
            <person name="Merkel B.J."/>
            <person name="Hornburger P."/>
            <person name="Mueller R.-W."/>
            <person name="Bruemmer F."/>
            <person name="Labrenz M."/>
            <person name="Spormann A.M."/>
            <person name="Op Den Camp H."/>
            <person name="Overmann J."/>
            <person name="Amann R."/>
            <person name="Jetten M.S.M."/>
            <person name="Mascher T."/>
            <person name="Medema M.H."/>
            <person name="Devos D.P."/>
            <person name="Kaster A.-K."/>
            <person name="Ovreas L."/>
            <person name="Rohde M."/>
            <person name="Galperin M.Y."/>
            <person name="Jogler C."/>
        </authorList>
    </citation>
    <scope>NUCLEOTIDE SEQUENCE [LARGE SCALE GENOMIC DNA]</scope>
    <source>
        <strain evidence="1 2">Poly59</strain>
    </source>
</reference>
<dbReference type="Proteomes" id="UP000317977">
    <property type="component" value="Unassembled WGS sequence"/>
</dbReference>
<comment type="caution">
    <text evidence="1">The sequence shown here is derived from an EMBL/GenBank/DDBJ whole genome shotgun (WGS) entry which is preliminary data.</text>
</comment>
<sequence>MDVNKLKPGDWVIYRKQKSSKSPGERAIEVRPASSGETYQYMVDKFWIVEEVLGDGQIRLRTRRGKQHTVPADDLRLRTPRWWERILYRNRFEPAELTPKTSVGATNEPASNG</sequence>
<name>A0A5C6EEQ3_9BACT</name>
<dbReference type="AlphaFoldDB" id="A0A5C6EEQ3"/>
<dbReference type="OrthoDB" id="274836at2"/>
<evidence type="ECO:0000313" key="1">
    <source>
        <dbReference type="EMBL" id="TWU48233.1"/>
    </source>
</evidence>